<comment type="caution">
    <text evidence="1">The sequence shown here is derived from an EMBL/GenBank/DDBJ whole genome shotgun (WGS) entry which is preliminary data.</text>
</comment>
<dbReference type="EMBL" id="SNRW01000507">
    <property type="protein sequence ID" value="KAA6400747.1"/>
    <property type="molecule type" value="Genomic_DNA"/>
</dbReference>
<sequence length="209" mass="24056">MWVKRSIAVHIELQATRGIITFVYKFEHCCGLGMNPPLSKVLRLGDIGTIEKYLWDGRHSHNGNLEIYANDPQSRYVLTFNLIEGSHYTPSVGIELQNVQLLSHFMQEYNIQQFGPPNRYSYPGTSPQAYNYASIQSLPYPPPPGDVQRVQLQPYAFPQYPQRAQWNNYNNHSYTQPQSNPPQMPYQLPPAIVIANPQVYTFDGQMHKE</sequence>
<name>A0A5J4X0D2_9EUKA</name>
<dbReference type="AlphaFoldDB" id="A0A5J4X0D2"/>
<proteinExistence type="predicted"/>
<protein>
    <submittedName>
        <fullName evidence="1">Uncharacterized protein</fullName>
    </submittedName>
</protein>
<evidence type="ECO:0000313" key="2">
    <source>
        <dbReference type="Proteomes" id="UP000324800"/>
    </source>
</evidence>
<accession>A0A5J4X0D2</accession>
<evidence type="ECO:0000313" key="1">
    <source>
        <dbReference type="EMBL" id="KAA6400747.1"/>
    </source>
</evidence>
<dbReference type="Proteomes" id="UP000324800">
    <property type="component" value="Unassembled WGS sequence"/>
</dbReference>
<organism evidence="1 2">
    <name type="scientific">Streblomastix strix</name>
    <dbReference type="NCBI Taxonomy" id="222440"/>
    <lineage>
        <taxon>Eukaryota</taxon>
        <taxon>Metamonada</taxon>
        <taxon>Preaxostyla</taxon>
        <taxon>Oxymonadida</taxon>
        <taxon>Streblomastigidae</taxon>
        <taxon>Streblomastix</taxon>
    </lineage>
</organism>
<gene>
    <name evidence="1" type="ORF">EZS28_003722</name>
</gene>
<reference evidence="1 2" key="1">
    <citation type="submission" date="2019-03" db="EMBL/GenBank/DDBJ databases">
        <title>Single cell metagenomics reveals metabolic interactions within the superorganism composed of flagellate Streblomastix strix and complex community of Bacteroidetes bacteria on its surface.</title>
        <authorList>
            <person name="Treitli S.C."/>
            <person name="Kolisko M."/>
            <person name="Husnik F."/>
            <person name="Keeling P."/>
            <person name="Hampl V."/>
        </authorList>
    </citation>
    <scope>NUCLEOTIDE SEQUENCE [LARGE SCALE GENOMIC DNA]</scope>
    <source>
        <strain evidence="1">ST1C</strain>
    </source>
</reference>